<dbReference type="Proteomes" id="UP000399692">
    <property type="component" value="Unassembled WGS sequence"/>
</dbReference>
<dbReference type="AlphaFoldDB" id="A0A5E6NXZ0"/>
<accession>A0A5E6NXZ0</accession>
<evidence type="ECO:0000313" key="1">
    <source>
        <dbReference type="EMBL" id="VVM35741.1"/>
    </source>
</evidence>
<dbReference type="OrthoDB" id="9803913at2"/>
<evidence type="ECO:0000313" key="2">
    <source>
        <dbReference type="Proteomes" id="UP000399692"/>
    </source>
</evidence>
<sequence length="103" mass="11407">MLFRIIELTQGNLNSNHLYLSSVMDLFPSESVGGPNSEEPGALLEIHCGIAAPVFTDIAGDKKIFRKRSWVGEFFTSHGLSAGDRVIIEKTGVNRYHLYPART</sequence>
<protein>
    <submittedName>
        <fullName evidence="1">Uncharacterized protein</fullName>
    </submittedName>
</protein>
<dbReference type="RefSeq" id="WP_150568826.1">
    <property type="nucleotide sequence ID" value="NZ_CABVHF010000001.1"/>
</dbReference>
<gene>
    <name evidence="1" type="ORF">PS631_00012</name>
</gene>
<proteinExistence type="predicted"/>
<dbReference type="EMBL" id="CABVHF010000001">
    <property type="protein sequence ID" value="VVM35741.1"/>
    <property type="molecule type" value="Genomic_DNA"/>
</dbReference>
<name>A0A5E6NXZ0_PSEFL</name>
<reference evidence="1 2" key="1">
    <citation type="submission" date="2019-09" db="EMBL/GenBank/DDBJ databases">
        <authorList>
            <person name="Chandra G."/>
            <person name="Truman W A."/>
        </authorList>
    </citation>
    <scope>NUCLEOTIDE SEQUENCE [LARGE SCALE GENOMIC DNA]</scope>
    <source>
        <strain evidence="1">PS631</strain>
    </source>
</reference>
<organism evidence="1 2">
    <name type="scientific">Pseudomonas fluorescens</name>
    <dbReference type="NCBI Taxonomy" id="294"/>
    <lineage>
        <taxon>Bacteria</taxon>
        <taxon>Pseudomonadati</taxon>
        <taxon>Pseudomonadota</taxon>
        <taxon>Gammaproteobacteria</taxon>
        <taxon>Pseudomonadales</taxon>
        <taxon>Pseudomonadaceae</taxon>
        <taxon>Pseudomonas</taxon>
    </lineage>
</organism>